<sequence length="167" mass="18929">MIKLKLGVQTGSRLVPGAISTRFPCQQFQPSGSPGGSHPWTYSQLLNPEGPYVTIDHMEQHFQVLDENTTRIQTQLRHLENGQSNLESGLDKLDEKLETMFLTNDSKLKERFHTSDKKWDKMFEKRDGKMDTCIYLILGAILLKGGLEYWNDWKDDGADPNGGSAKT</sequence>
<dbReference type="EMBL" id="NESQ01000111">
    <property type="protein sequence ID" value="PUU78645.1"/>
    <property type="molecule type" value="Genomic_DNA"/>
</dbReference>
<gene>
    <name evidence="1" type="ORF">B9Z19DRAFT_1141712</name>
</gene>
<dbReference type="AlphaFoldDB" id="A0A2T6ZT36"/>
<keyword evidence="2" id="KW-1185">Reference proteome</keyword>
<proteinExistence type="predicted"/>
<evidence type="ECO:0000313" key="2">
    <source>
        <dbReference type="Proteomes" id="UP000244722"/>
    </source>
</evidence>
<name>A0A2T6ZT36_TUBBO</name>
<reference evidence="1 2" key="1">
    <citation type="submission" date="2017-04" db="EMBL/GenBank/DDBJ databases">
        <title>Draft genome sequence of Tuber borchii Vittad., a whitish edible truffle.</title>
        <authorList>
            <consortium name="DOE Joint Genome Institute"/>
            <person name="Murat C."/>
            <person name="Kuo A."/>
            <person name="Barry K.W."/>
            <person name="Clum A."/>
            <person name="Dockter R.B."/>
            <person name="Fauchery L."/>
            <person name="Iotti M."/>
            <person name="Kohler A."/>
            <person name="Labutti K."/>
            <person name="Lindquist E.A."/>
            <person name="Lipzen A."/>
            <person name="Ohm R.A."/>
            <person name="Wang M."/>
            <person name="Grigoriev I.V."/>
            <person name="Zambonelli A."/>
            <person name="Martin F.M."/>
        </authorList>
    </citation>
    <scope>NUCLEOTIDE SEQUENCE [LARGE SCALE GENOMIC DNA]</scope>
    <source>
        <strain evidence="1 2">Tbo3840</strain>
    </source>
</reference>
<comment type="caution">
    <text evidence="1">The sequence shown here is derived from an EMBL/GenBank/DDBJ whole genome shotgun (WGS) entry which is preliminary data.</text>
</comment>
<accession>A0A2T6ZT36</accession>
<dbReference type="Proteomes" id="UP000244722">
    <property type="component" value="Unassembled WGS sequence"/>
</dbReference>
<evidence type="ECO:0000313" key="1">
    <source>
        <dbReference type="EMBL" id="PUU78645.1"/>
    </source>
</evidence>
<protein>
    <submittedName>
        <fullName evidence="1">Uncharacterized protein</fullName>
    </submittedName>
</protein>
<organism evidence="1 2">
    <name type="scientific">Tuber borchii</name>
    <name type="common">White truffle</name>
    <dbReference type="NCBI Taxonomy" id="42251"/>
    <lineage>
        <taxon>Eukaryota</taxon>
        <taxon>Fungi</taxon>
        <taxon>Dikarya</taxon>
        <taxon>Ascomycota</taxon>
        <taxon>Pezizomycotina</taxon>
        <taxon>Pezizomycetes</taxon>
        <taxon>Pezizales</taxon>
        <taxon>Tuberaceae</taxon>
        <taxon>Tuber</taxon>
    </lineage>
</organism>